<dbReference type="Proteomes" id="UP001430953">
    <property type="component" value="Unassembled WGS sequence"/>
</dbReference>
<keyword evidence="2" id="KW-1133">Transmembrane helix</keyword>
<protein>
    <recommendedName>
        <fullName evidence="5">Transmembrane protein</fullName>
    </recommendedName>
</protein>
<evidence type="ECO:0000256" key="1">
    <source>
        <dbReference type="SAM" id="MobiDB-lite"/>
    </source>
</evidence>
<feature type="compositionally biased region" description="Basic and acidic residues" evidence="1">
    <location>
        <begin position="1"/>
        <end position="13"/>
    </location>
</feature>
<feature type="transmembrane region" description="Helical" evidence="2">
    <location>
        <begin position="138"/>
        <end position="161"/>
    </location>
</feature>
<proteinExistence type="predicted"/>
<keyword evidence="2" id="KW-0472">Membrane</keyword>
<evidence type="ECO:0000313" key="3">
    <source>
        <dbReference type="EMBL" id="KAL0126969.1"/>
    </source>
</evidence>
<feature type="transmembrane region" description="Helical" evidence="2">
    <location>
        <begin position="96"/>
        <end position="117"/>
    </location>
</feature>
<keyword evidence="2" id="KW-0812">Transmembrane</keyword>
<sequence>MPQNKENRDGARDKGRRKKRSENERTRSGWPSASDPNLLTSTRMNLSRRCTSLIFDLLSDAAFSLRASVSHLAECQSLFSSFSLFLPFRMVQQTPIFFSSLFFFSFFFYFLFFFLSLDKSQICDYNFLQRIVSFLNDYRFTFSTILIIIFFFLFIFFILYISDLELCFSIFLVQ</sequence>
<comment type="caution">
    <text evidence="3">The sequence shown here is derived from an EMBL/GenBank/DDBJ whole genome shotgun (WGS) entry which is preliminary data.</text>
</comment>
<feature type="region of interest" description="Disordered" evidence="1">
    <location>
        <begin position="1"/>
        <end position="36"/>
    </location>
</feature>
<dbReference type="EMBL" id="JADYXP020000004">
    <property type="protein sequence ID" value="KAL0126969.1"/>
    <property type="molecule type" value="Genomic_DNA"/>
</dbReference>
<name>A0AAW2GFH8_9HYME</name>
<keyword evidence="4" id="KW-1185">Reference proteome</keyword>
<organism evidence="3 4">
    <name type="scientific">Cardiocondyla obscurior</name>
    <dbReference type="NCBI Taxonomy" id="286306"/>
    <lineage>
        <taxon>Eukaryota</taxon>
        <taxon>Metazoa</taxon>
        <taxon>Ecdysozoa</taxon>
        <taxon>Arthropoda</taxon>
        <taxon>Hexapoda</taxon>
        <taxon>Insecta</taxon>
        <taxon>Pterygota</taxon>
        <taxon>Neoptera</taxon>
        <taxon>Endopterygota</taxon>
        <taxon>Hymenoptera</taxon>
        <taxon>Apocrita</taxon>
        <taxon>Aculeata</taxon>
        <taxon>Formicoidea</taxon>
        <taxon>Formicidae</taxon>
        <taxon>Myrmicinae</taxon>
        <taxon>Cardiocondyla</taxon>
    </lineage>
</organism>
<evidence type="ECO:0000313" key="4">
    <source>
        <dbReference type="Proteomes" id="UP001430953"/>
    </source>
</evidence>
<gene>
    <name evidence="3" type="ORF">PUN28_005363</name>
</gene>
<evidence type="ECO:0008006" key="5">
    <source>
        <dbReference type="Google" id="ProtNLM"/>
    </source>
</evidence>
<accession>A0AAW2GFH8</accession>
<dbReference type="AlphaFoldDB" id="A0AAW2GFH8"/>
<evidence type="ECO:0000256" key="2">
    <source>
        <dbReference type="SAM" id="Phobius"/>
    </source>
</evidence>
<reference evidence="3 4" key="1">
    <citation type="submission" date="2023-03" db="EMBL/GenBank/DDBJ databases">
        <title>High recombination rates correlate with genetic variation in Cardiocondyla obscurior ants.</title>
        <authorList>
            <person name="Errbii M."/>
        </authorList>
    </citation>
    <scope>NUCLEOTIDE SEQUENCE [LARGE SCALE GENOMIC DNA]</scope>
    <source>
        <strain evidence="3">Alpha-2009</strain>
        <tissue evidence="3">Whole body</tissue>
    </source>
</reference>